<dbReference type="AlphaFoldDB" id="A0A7C3KIS1"/>
<reference evidence="2" key="1">
    <citation type="journal article" date="2020" name="mSystems">
        <title>Genome- and Community-Level Interaction Insights into Carbon Utilization and Element Cycling Functions of Hydrothermarchaeota in Hydrothermal Sediment.</title>
        <authorList>
            <person name="Zhou Z."/>
            <person name="Liu Y."/>
            <person name="Xu W."/>
            <person name="Pan J."/>
            <person name="Luo Z.H."/>
            <person name="Li M."/>
        </authorList>
    </citation>
    <scope>NUCLEOTIDE SEQUENCE [LARGE SCALE GENOMIC DNA]</scope>
    <source>
        <strain evidence="2">SpSt-418</strain>
    </source>
</reference>
<evidence type="ECO:0000313" key="2">
    <source>
        <dbReference type="EMBL" id="HFN01564.1"/>
    </source>
</evidence>
<feature type="signal peptide" evidence="1">
    <location>
        <begin position="1"/>
        <end position="21"/>
    </location>
</feature>
<evidence type="ECO:0000256" key="1">
    <source>
        <dbReference type="SAM" id="SignalP"/>
    </source>
</evidence>
<evidence type="ECO:0008006" key="3">
    <source>
        <dbReference type="Google" id="ProtNLM"/>
    </source>
</evidence>
<comment type="caution">
    <text evidence="2">The sequence shown here is derived from an EMBL/GenBank/DDBJ whole genome shotgun (WGS) entry which is preliminary data.</text>
</comment>
<accession>A0A7C3KIS1</accession>
<keyword evidence="1" id="KW-0732">Signal</keyword>
<feature type="chain" id="PRO_5028319603" description="DUF5666 domain-containing protein" evidence="1">
    <location>
        <begin position="22"/>
        <end position="224"/>
    </location>
</feature>
<gene>
    <name evidence="2" type="ORF">ENR64_28230</name>
</gene>
<sequence>MFKYFATAALVTLAIAPMTIAQTTPTETETPTTVQTEAQTTAPMEVVGQIESIDPQTETMVVKTSDGATRTVRYLPGSVDASKLQPGDTVVLGYKKAVPGTVVNKVRNFVYVRPDYSSDAPDRIVVIPQPVNEFRVGDRVVLLSKDRLERISDDTMYLSNGDVIEYVRYEIPTVAAAERSTVTIESLPRRQSETVEQPAVVEQPVVEETAPVERNVSQPVRALW</sequence>
<protein>
    <recommendedName>
        <fullName evidence="3">DUF5666 domain-containing protein</fullName>
    </recommendedName>
</protein>
<proteinExistence type="predicted"/>
<organism evidence="2">
    <name type="scientific">Oscillatoriales cyanobacterium SpSt-418</name>
    <dbReference type="NCBI Taxonomy" id="2282169"/>
    <lineage>
        <taxon>Bacteria</taxon>
        <taxon>Bacillati</taxon>
        <taxon>Cyanobacteriota</taxon>
        <taxon>Cyanophyceae</taxon>
        <taxon>Oscillatoriophycideae</taxon>
        <taxon>Oscillatoriales</taxon>
    </lineage>
</organism>
<name>A0A7C3KIS1_9CYAN</name>
<dbReference type="EMBL" id="DSRU01000419">
    <property type="protein sequence ID" value="HFN01564.1"/>
    <property type="molecule type" value="Genomic_DNA"/>
</dbReference>